<dbReference type="AlphaFoldDB" id="A0A7K1TJK9"/>
<accession>A0A7K1TJK9</accession>
<organism evidence="1 2">
    <name type="scientific">Hymenobacter ginkgonis</name>
    <dbReference type="NCBI Taxonomy" id="2682976"/>
    <lineage>
        <taxon>Bacteria</taxon>
        <taxon>Pseudomonadati</taxon>
        <taxon>Bacteroidota</taxon>
        <taxon>Cytophagia</taxon>
        <taxon>Cytophagales</taxon>
        <taxon>Hymenobacteraceae</taxon>
        <taxon>Hymenobacter</taxon>
    </lineage>
</organism>
<proteinExistence type="predicted"/>
<name>A0A7K1TJK9_9BACT</name>
<gene>
    <name evidence="1" type="ORF">GO988_19810</name>
</gene>
<dbReference type="Proteomes" id="UP000441336">
    <property type="component" value="Unassembled WGS sequence"/>
</dbReference>
<sequence>MLKLLLRLGLLLGAAGLLGGLGIALGLRRGYVDAFYARFTAPPAGSLVLGTSRAAQGIEPSVLAARLSGRYAGPWLNYAFTLAESPYGPGYLSSIRRKLAPGTRHGLFVLAVDPWSLSLPNNVQHDKSEHDYKAQIINKLCGRNVFPEEKSMVSQLASVSQNPNLDYLAHYLHKPFYQLLLNADTAHVIERLHPDGWLEIALPPPTADTALLRRRTAEKLVTYRQLAASSQLAQARLFFLQQTINFLKQHGQVVLVRLPTGSAMALLEQQYQPGFDRLMRQTGVPYLNYLHLPYPTNDGNHITRLAARQLSVRLAADIARLPAQP</sequence>
<comment type="caution">
    <text evidence="1">The sequence shown here is derived from an EMBL/GenBank/DDBJ whole genome shotgun (WGS) entry which is preliminary data.</text>
</comment>
<dbReference type="EMBL" id="WQKZ01000005">
    <property type="protein sequence ID" value="MVN78584.1"/>
    <property type="molecule type" value="Genomic_DNA"/>
</dbReference>
<evidence type="ECO:0000313" key="1">
    <source>
        <dbReference type="EMBL" id="MVN78584.1"/>
    </source>
</evidence>
<evidence type="ECO:0000313" key="2">
    <source>
        <dbReference type="Proteomes" id="UP000441336"/>
    </source>
</evidence>
<dbReference type="RefSeq" id="WP_157568825.1">
    <property type="nucleotide sequence ID" value="NZ_WQKZ01000005.1"/>
</dbReference>
<keyword evidence="2" id="KW-1185">Reference proteome</keyword>
<protein>
    <submittedName>
        <fullName evidence="1">Uncharacterized protein</fullName>
    </submittedName>
</protein>
<reference evidence="1 2" key="1">
    <citation type="submission" date="2019-12" db="EMBL/GenBank/DDBJ databases">
        <title>Hymenobacter sp. HMF4947 Genome sequencing and assembly.</title>
        <authorList>
            <person name="Kang H."/>
            <person name="Cha I."/>
            <person name="Kim H."/>
            <person name="Joh K."/>
        </authorList>
    </citation>
    <scope>NUCLEOTIDE SEQUENCE [LARGE SCALE GENOMIC DNA]</scope>
    <source>
        <strain evidence="1 2">HMF4947</strain>
    </source>
</reference>